<evidence type="ECO:0000313" key="2">
    <source>
        <dbReference type="Proteomes" id="UP000834106"/>
    </source>
</evidence>
<keyword evidence="2" id="KW-1185">Reference proteome</keyword>
<protein>
    <submittedName>
        <fullName evidence="1">Uncharacterized protein</fullName>
    </submittedName>
</protein>
<proteinExistence type="predicted"/>
<organism evidence="1 2">
    <name type="scientific">Fraxinus pennsylvanica</name>
    <dbReference type="NCBI Taxonomy" id="56036"/>
    <lineage>
        <taxon>Eukaryota</taxon>
        <taxon>Viridiplantae</taxon>
        <taxon>Streptophyta</taxon>
        <taxon>Embryophyta</taxon>
        <taxon>Tracheophyta</taxon>
        <taxon>Spermatophyta</taxon>
        <taxon>Magnoliopsida</taxon>
        <taxon>eudicotyledons</taxon>
        <taxon>Gunneridae</taxon>
        <taxon>Pentapetalae</taxon>
        <taxon>asterids</taxon>
        <taxon>lamiids</taxon>
        <taxon>Lamiales</taxon>
        <taxon>Oleaceae</taxon>
        <taxon>Oleeae</taxon>
        <taxon>Fraxinus</taxon>
    </lineage>
</organism>
<name>A0AAD2A9I3_9LAMI</name>
<dbReference type="Proteomes" id="UP000834106">
    <property type="component" value="Chromosome 17"/>
</dbReference>
<reference evidence="1" key="1">
    <citation type="submission" date="2023-05" db="EMBL/GenBank/DDBJ databases">
        <authorList>
            <person name="Huff M."/>
        </authorList>
    </citation>
    <scope>NUCLEOTIDE SEQUENCE</scope>
</reference>
<sequence>MDSKTESGASYDHEGYKLRDGGGVGPTFLRSPPRQPYVRRGELIFFSFFLHSYYSRLFHFPCRFLCHQAALHYRWCSKSGICGFENSSSRVIQCFQILEHKLAEQFQKQVSGAGATLERKDDEDEVLDLVDGETFEAATEKGHTS</sequence>
<dbReference type="AlphaFoldDB" id="A0AAD2A9I3"/>
<evidence type="ECO:0000313" key="1">
    <source>
        <dbReference type="EMBL" id="CAI9780952.1"/>
    </source>
</evidence>
<accession>A0AAD2A9I3</accession>
<dbReference type="EMBL" id="OU503052">
    <property type="protein sequence ID" value="CAI9780952.1"/>
    <property type="molecule type" value="Genomic_DNA"/>
</dbReference>
<gene>
    <name evidence="1" type="ORF">FPE_LOCUS28382</name>
</gene>